<evidence type="ECO:0000313" key="2">
    <source>
        <dbReference type="EMBL" id="HIU99255.1"/>
    </source>
</evidence>
<dbReference type="EMBL" id="DVOE01000083">
    <property type="protein sequence ID" value="HIU99255.1"/>
    <property type="molecule type" value="Genomic_DNA"/>
</dbReference>
<sequence>MAIIVGIKFRGTGKMYYFDPTDITFEEHDHAIVETARGLEYAEVVLGNREVPDKEVVQPLKPVVRKATPEDDARAAKNLADRDDALAVIRRKAEELGLDMKPVDAEYTFDRSKLIFYFTAAGRVDFRELVRALASIFKVRIELRQIYERDDAKMRGALAACGRPCCCSTHLPDFEKVSIKMAKVQGLSLNPQKISGVCGRLMCCLKYENDYYAKASKEMPKVGGRVRTKDGEGVVESNDLLRKTSRVRIATKDGSYDVRTYELADMKFGADRGGKREEADEPGDDEE</sequence>
<dbReference type="Proteomes" id="UP000886857">
    <property type="component" value="Unassembled WGS sequence"/>
</dbReference>
<organism evidence="2 3">
    <name type="scientific">Candidatus Limadaptatus stercoripullorum</name>
    <dbReference type="NCBI Taxonomy" id="2840846"/>
    <lineage>
        <taxon>Bacteria</taxon>
        <taxon>Bacillati</taxon>
        <taxon>Bacillota</taxon>
        <taxon>Clostridia</taxon>
        <taxon>Eubacteriales</taxon>
        <taxon>Candidatus Limadaptatus</taxon>
    </lineage>
</organism>
<reference evidence="2" key="1">
    <citation type="submission" date="2020-10" db="EMBL/GenBank/DDBJ databases">
        <authorList>
            <person name="Gilroy R."/>
        </authorList>
    </citation>
    <scope>NUCLEOTIDE SEQUENCE</scope>
    <source>
        <strain evidence="2">10406</strain>
    </source>
</reference>
<comment type="caution">
    <text evidence="2">The sequence shown here is derived from an EMBL/GenBank/DDBJ whole genome shotgun (WGS) entry which is preliminary data.</text>
</comment>
<evidence type="ECO:0000259" key="1">
    <source>
        <dbReference type="PROSITE" id="PS51411"/>
    </source>
</evidence>
<dbReference type="InterPro" id="IPR007557">
    <property type="entry name" value="PSP1_C"/>
</dbReference>
<feature type="domain" description="PSP1 C-terminal" evidence="1">
    <location>
        <begin position="61"/>
        <end position="146"/>
    </location>
</feature>
<accession>A0A9D1NAE4</accession>
<proteinExistence type="predicted"/>
<dbReference type="AlphaFoldDB" id="A0A9D1NAE4"/>
<dbReference type="GO" id="GO:0005737">
    <property type="term" value="C:cytoplasm"/>
    <property type="evidence" value="ECO:0007669"/>
    <property type="project" value="TreeGrafter"/>
</dbReference>
<name>A0A9D1NAE4_9FIRM</name>
<dbReference type="PROSITE" id="PS51411">
    <property type="entry name" value="PSP1_C"/>
    <property type="match status" value="1"/>
</dbReference>
<reference evidence="2" key="2">
    <citation type="journal article" date="2021" name="PeerJ">
        <title>Extensive microbial diversity within the chicken gut microbiome revealed by metagenomics and culture.</title>
        <authorList>
            <person name="Gilroy R."/>
            <person name="Ravi A."/>
            <person name="Getino M."/>
            <person name="Pursley I."/>
            <person name="Horton D.L."/>
            <person name="Alikhan N.F."/>
            <person name="Baker D."/>
            <person name="Gharbi K."/>
            <person name="Hall N."/>
            <person name="Watson M."/>
            <person name="Adriaenssens E.M."/>
            <person name="Foster-Nyarko E."/>
            <person name="Jarju S."/>
            <person name="Secka A."/>
            <person name="Antonio M."/>
            <person name="Oren A."/>
            <person name="Chaudhuri R.R."/>
            <person name="La Ragione R."/>
            <person name="Hildebrand F."/>
            <person name="Pallen M.J."/>
        </authorList>
    </citation>
    <scope>NUCLEOTIDE SEQUENCE</scope>
    <source>
        <strain evidence="2">10406</strain>
    </source>
</reference>
<protein>
    <submittedName>
        <fullName evidence="2">Stage 0 sporulation family protein</fullName>
    </submittedName>
</protein>
<dbReference type="NCBIfam" id="NF041131">
    <property type="entry name" value="RicT_YaaT_fam"/>
    <property type="match status" value="1"/>
</dbReference>
<evidence type="ECO:0000313" key="3">
    <source>
        <dbReference type="Proteomes" id="UP000886857"/>
    </source>
</evidence>
<gene>
    <name evidence="2" type="ORF">IAC73_05390</name>
</gene>
<dbReference type="Pfam" id="PF04468">
    <property type="entry name" value="PSP1"/>
    <property type="match status" value="1"/>
</dbReference>
<dbReference type="InterPro" id="IPR047767">
    <property type="entry name" value="PSP1-like"/>
</dbReference>
<dbReference type="PANTHER" id="PTHR43830:SF3">
    <property type="entry name" value="PROTEIN PSP1"/>
    <property type="match status" value="1"/>
</dbReference>
<dbReference type="PANTHER" id="PTHR43830">
    <property type="entry name" value="PROTEIN PSP1"/>
    <property type="match status" value="1"/>
</dbReference>